<accession>A0A366J9T4</accession>
<gene>
    <name evidence="2" type="ORF">DFP80_107158</name>
</gene>
<dbReference type="OrthoDB" id="6947307at2"/>
<evidence type="ECO:0000259" key="1">
    <source>
        <dbReference type="Pfam" id="PF22016"/>
    </source>
</evidence>
<sequence length="303" mass="34519">MWVFNCTKAAVALFTSTVKGEKRTCVEASPHKTIAESIEQEKDGVVFPNRLGLTEAYDTDWHWLVHCVSVKRKKYVLVMDYKTRYCMTMLAPKKGDVAGFLNDFEGHLYLNIMGITAPHNMNVKDIAASLEACHELGNGAVFYQRNDRSVQAHINDVSWHLQRHCYENFMLEEEEDLLDFNLFTGEIPRTAKGQKNHFYPVQAFLLQWLNAYSRDPEKIITPNLLEAKNYFQTFSLDNLLEDDTDNKAADAALAELLKSLPAGVTHLGEGSLNQKNAKPTNVKSKNVKHKDNVIDFSAYQKKR</sequence>
<dbReference type="Proteomes" id="UP000252792">
    <property type="component" value="Unassembled WGS sequence"/>
</dbReference>
<dbReference type="InterPro" id="IPR053864">
    <property type="entry name" value="DUF6933"/>
</dbReference>
<proteinExistence type="predicted"/>
<keyword evidence="3" id="KW-1185">Reference proteome</keyword>
<feature type="domain" description="DUF6933" evidence="1">
    <location>
        <begin position="59"/>
        <end position="202"/>
    </location>
</feature>
<name>A0A366J9T4_9GAMM</name>
<dbReference type="EMBL" id="QNSE01000007">
    <property type="protein sequence ID" value="RBP83180.1"/>
    <property type="molecule type" value="Genomic_DNA"/>
</dbReference>
<organism evidence="2 3">
    <name type="scientific">Marinomonas rhizomae</name>
    <dbReference type="NCBI Taxonomy" id="491948"/>
    <lineage>
        <taxon>Bacteria</taxon>
        <taxon>Pseudomonadati</taxon>
        <taxon>Pseudomonadota</taxon>
        <taxon>Gammaproteobacteria</taxon>
        <taxon>Oceanospirillales</taxon>
        <taxon>Oceanospirillaceae</taxon>
        <taxon>Marinomonas</taxon>
    </lineage>
</organism>
<evidence type="ECO:0000313" key="2">
    <source>
        <dbReference type="EMBL" id="RBP83180.1"/>
    </source>
</evidence>
<dbReference type="Pfam" id="PF22016">
    <property type="entry name" value="DUF6933"/>
    <property type="match status" value="1"/>
</dbReference>
<protein>
    <recommendedName>
        <fullName evidence="1">DUF6933 domain-containing protein</fullName>
    </recommendedName>
</protein>
<dbReference type="RefSeq" id="WP_113916736.1">
    <property type="nucleotide sequence ID" value="NZ_QNSE01000007.1"/>
</dbReference>
<comment type="caution">
    <text evidence="2">The sequence shown here is derived from an EMBL/GenBank/DDBJ whole genome shotgun (WGS) entry which is preliminary data.</text>
</comment>
<reference evidence="2 3" key="1">
    <citation type="submission" date="2018-06" db="EMBL/GenBank/DDBJ databases">
        <title>Genomic Encyclopedia of Type Strains, Phase III (KMG-III): the genomes of soil and plant-associated and newly described type strains.</title>
        <authorList>
            <person name="Whitman W."/>
        </authorList>
    </citation>
    <scope>NUCLEOTIDE SEQUENCE [LARGE SCALE GENOMIC DNA]</scope>
    <source>
        <strain evidence="2 3">CECT 7377</strain>
    </source>
</reference>
<dbReference type="AlphaFoldDB" id="A0A366J9T4"/>
<evidence type="ECO:0000313" key="3">
    <source>
        <dbReference type="Proteomes" id="UP000252792"/>
    </source>
</evidence>